<keyword evidence="6 7" id="KW-0472">Membrane</keyword>
<dbReference type="EMBL" id="VMNW02000010">
    <property type="protein sequence ID" value="KAA9163262.1"/>
    <property type="molecule type" value="Genomic_DNA"/>
</dbReference>
<comment type="subcellular location">
    <subcellularLocation>
        <location evidence="1">Cell membrane</location>
        <topology evidence="1">Multi-pass membrane protein</topology>
    </subcellularLocation>
</comment>
<dbReference type="InterPro" id="IPR020846">
    <property type="entry name" value="MFS_dom"/>
</dbReference>
<comment type="caution">
    <text evidence="9">The sequence shown here is derived from an EMBL/GenBank/DDBJ whole genome shotgun (WGS) entry which is preliminary data.</text>
</comment>
<dbReference type="GO" id="GO:0022857">
    <property type="term" value="F:transmembrane transporter activity"/>
    <property type="evidence" value="ECO:0007669"/>
    <property type="project" value="InterPro"/>
</dbReference>
<feature type="domain" description="Major facilitator superfamily (MFS) profile" evidence="8">
    <location>
        <begin position="27"/>
        <end position="436"/>
    </location>
</feature>
<reference evidence="9" key="1">
    <citation type="submission" date="2019-09" db="EMBL/GenBank/DDBJ databases">
        <authorList>
            <person name="Teo W.F.A."/>
            <person name="Duangmal K."/>
        </authorList>
    </citation>
    <scope>NUCLEOTIDE SEQUENCE [LARGE SCALE GENOMIC DNA]</scope>
    <source>
        <strain evidence="9">K81G1</strain>
    </source>
</reference>
<dbReference type="InterPro" id="IPR011701">
    <property type="entry name" value="MFS"/>
</dbReference>
<evidence type="ECO:0000256" key="6">
    <source>
        <dbReference type="ARBA" id="ARBA00023136"/>
    </source>
</evidence>
<keyword evidence="4 7" id="KW-0812">Transmembrane</keyword>
<feature type="transmembrane region" description="Helical" evidence="7">
    <location>
        <begin position="381"/>
        <end position="405"/>
    </location>
</feature>
<feature type="transmembrane region" description="Helical" evidence="7">
    <location>
        <begin position="200"/>
        <end position="221"/>
    </location>
</feature>
<dbReference type="PROSITE" id="PS00217">
    <property type="entry name" value="SUGAR_TRANSPORT_2"/>
    <property type="match status" value="1"/>
</dbReference>
<dbReference type="Pfam" id="PF07690">
    <property type="entry name" value="MFS_1"/>
    <property type="match status" value="1"/>
</dbReference>
<evidence type="ECO:0000256" key="4">
    <source>
        <dbReference type="ARBA" id="ARBA00022692"/>
    </source>
</evidence>
<protein>
    <submittedName>
        <fullName evidence="9">MHS family MFS transporter</fullName>
    </submittedName>
</protein>
<keyword evidence="2" id="KW-0813">Transport</keyword>
<feature type="transmembrane region" description="Helical" evidence="7">
    <location>
        <begin position="124"/>
        <end position="154"/>
    </location>
</feature>
<keyword evidence="3" id="KW-1003">Cell membrane</keyword>
<dbReference type="InterPro" id="IPR005829">
    <property type="entry name" value="Sugar_transporter_CS"/>
</dbReference>
<keyword evidence="10" id="KW-1185">Reference proteome</keyword>
<accession>A0A5N0VF05</accession>
<organism evidence="9 10">
    <name type="scientific">Amycolatopsis acidicola</name>
    <dbReference type="NCBI Taxonomy" id="2596893"/>
    <lineage>
        <taxon>Bacteria</taxon>
        <taxon>Bacillati</taxon>
        <taxon>Actinomycetota</taxon>
        <taxon>Actinomycetes</taxon>
        <taxon>Pseudonocardiales</taxon>
        <taxon>Pseudonocardiaceae</taxon>
        <taxon>Amycolatopsis</taxon>
    </lineage>
</organism>
<sequence>MPISEDRAPAPSEPDTTSADRRDFRRIAIASLVGTLIEGYDFVLYSLAAALVFPKVFFPSLGPAAGTIASLATLGVAFAGRPIGAILFGHFGDRLGRKRTLIATVTGMGLGTTLMGLIPSADTIGIAAPILIVVLRAIQGIAIGGEWAGAVLFVTEHAPKERRGLYAMFPQLGHSMPNALSAGTFLLVGLLVSPETFLAWGWRVPFIASVLLLAFSLYIRLRVEETPVFKNQQKRGGTSGVPLFAAFRRQPGTILRTAGVSLTALTFVYVGNAFVANYGVGSLGLSRNAVLAMGAASGLAFAMFTMLSAVLSDRFGRRPVIGGSQILGVVWGLVLFPLLDTGSVAAYGLAMCLTMAIAGLGYGAIGAFVPEQFPTAYRYTAAGIAYQITGVIGGGVAPLLAPVIISAQGTTVFGIVLAAISAVAAVCTFSLRETGKDDLDGQHADEQAGHTLAQQGER</sequence>
<feature type="transmembrane region" description="Helical" evidence="7">
    <location>
        <begin position="320"/>
        <end position="339"/>
    </location>
</feature>
<dbReference type="AlphaFoldDB" id="A0A5N0VF05"/>
<name>A0A5N0VF05_9PSEU</name>
<dbReference type="PANTHER" id="PTHR43045">
    <property type="entry name" value="SHIKIMATE TRANSPORTER"/>
    <property type="match status" value="1"/>
</dbReference>
<keyword evidence="5 7" id="KW-1133">Transmembrane helix</keyword>
<feature type="transmembrane region" description="Helical" evidence="7">
    <location>
        <begin position="27"/>
        <end position="53"/>
    </location>
</feature>
<dbReference type="SUPFAM" id="SSF103473">
    <property type="entry name" value="MFS general substrate transporter"/>
    <property type="match status" value="1"/>
</dbReference>
<feature type="transmembrane region" description="Helical" evidence="7">
    <location>
        <begin position="345"/>
        <end position="369"/>
    </location>
</feature>
<feature type="transmembrane region" description="Helical" evidence="7">
    <location>
        <begin position="290"/>
        <end position="311"/>
    </location>
</feature>
<evidence type="ECO:0000256" key="1">
    <source>
        <dbReference type="ARBA" id="ARBA00004651"/>
    </source>
</evidence>
<dbReference type="Gene3D" id="1.20.1250.20">
    <property type="entry name" value="MFS general substrate transporter like domains"/>
    <property type="match status" value="1"/>
</dbReference>
<dbReference type="PANTHER" id="PTHR43045:SF2">
    <property type="entry name" value="INNER MEMBRANE METABOLITE TRANSPORT PROTEIN YHJE"/>
    <property type="match status" value="1"/>
</dbReference>
<feature type="transmembrane region" description="Helical" evidence="7">
    <location>
        <begin position="100"/>
        <end position="118"/>
    </location>
</feature>
<feature type="transmembrane region" description="Helical" evidence="7">
    <location>
        <begin position="175"/>
        <end position="194"/>
    </location>
</feature>
<evidence type="ECO:0000256" key="5">
    <source>
        <dbReference type="ARBA" id="ARBA00022989"/>
    </source>
</evidence>
<proteinExistence type="predicted"/>
<evidence type="ECO:0000259" key="8">
    <source>
        <dbReference type="PROSITE" id="PS50850"/>
    </source>
</evidence>
<evidence type="ECO:0000313" key="9">
    <source>
        <dbReference type="EMBL" id="KAA9163262.1"/>
    </source>
</evidence>
<dbReference type="Proteomes" id="UP000319769">
    <property type="component" value="Unassembled WGS sequence"/>
</dbReference>
<dbReference type="PROSITE" id="PS50850">
    <property type="entry name" value="MFS"/>
    <property type="match status" value="1"/>
</dbReference>
<feature type="transmembrane region" description="Helical" evidence="7">
    <location>
        <begin position="411"/>
        <end position="431"/>
    </location>
</feature>
<feature type="transmembrane region" description="Helical" evidence="7">
    <location>
        <begin position="65"/>
        <end position="88"/>
    </location>
</feature>
<dbReference type="InterPro" id="IPR036259">
    <property type="entry name" value="MFS_trans_sf"/>
</dbReference>
<dbReference type="GO" id="GO:0005886">
    <property type="term" value="C:plasma membrane"/>
    <property type="evidence" value="ECO:0007669"/>
    <property type="project" value="UniProtKB-SubCell"/>
</dbReference>
<evidence type="ECO:0000313" key="10">
    <source>
        <dbReference type="Proteomes" id="UP000319769"/>
    </source>
</evidence>
<dbReference type="RefSeq" id="WP_144750775.1">
    <property type="nucleotide sequence ID" value="NZ_VMNW02000010.1"/>
</dbReference>
<dbReference type="CDD" id="cd17369">
    <property type="entry name" value="MFS_ShiA_like"/>
    <property type="match status" value="1"/>
</dbReference>
<dbReference type="PROSITE" id="PS00216">
    <property type="entry name" value="SUGAR_TRANSPORT_1"/>
    <property type="match status" value="1"/>
</dbReference>
<evidence type="ECO:0000256" key="3">
    <source>
        <dbReference type="ARBA" id="ARBA00022475"/>
    </source>
</evidence>
<evidence type="ECO:0000256" key="2">
    <source>
        <dbReference type="ARBA" id="ARBA00022448"/>
    </source>
</evidence>
<feature type="transmembrane region" description="Helical" evidence="7">
    <location>
        <begin position="258"/>
        <end position="278"/>
    </location>
</feature>
<dbReference type="OrthoDB" id="8953821at2"/>
<gene>
    <name evidence="9" type="ORF">FPZ12_009685</name>
</gene>
<evidence type="ECO:0000256" key="7">
    <source>
        <dbReference type="SAM" id="Phobius"/>
    </source>
</evidence>